<sequence length="107" mass="10966">MKLLPALLIPAAIALAAPAQADLDGDDGAFLNRLQKAGIAYNSPAQVVTSAKAVCALLSNGETAIEILKDLKDTNPGMTLDRAAAFTVIAANAYCPEHLVPTPKPAA</sequence>
<keyword evidence="2" id="KW-1185">Reference proteome</keyword>
<protein>
    <submittedName>
        <fullName evidence="1">Uncharacterized protein</fullName>
    </submittedName>
</protein>
<dbReference type="KEGG" id="mshg:MSG_01603"/>
<evidence type="ECO:0000313" key="2">
    <source>
        <dbReference type="Proteomes" id="UP000217736"/>
    </source>
</evidence>
<reference evidence="2" key="1">
    <citation type="submission" date="2017-06" db="EMBL/GenBank/DDBJ databases">
        <title>Complete Genome Sequence of Mycobacterium shigaense.</title>
        <authorList>
            <person name="Fukano H."/>
            <person name="Yoshida M."/>
            <person name="Kazumi Y."/>
            <person name="Ogura Y."/>
            <person name="Mitarai S."/>
            <person name="Hayashi T."/>
            <person name="Hoshino Y."/>
        </authorList>
    </citation>
    <scope>NUCLEOTIDE SEQUENCE [LARGE SCALE GENOMIC DNA]</scope>
    <source>
        <strain evidence="2">UN-152</strain>
    </source>
</reference>
<dbReference type="Pfam" id="PF05305">
    <property type="entry name" value="DUF732"/>
    <property type="match status" value="1"/>
</dbReference>
<evidence type="ECO:0000313" key="1">
    <source>
        <dbReference type="EMBL" id="BAX91757.1"/>
    </source>
</evidence>
<dbReference type="InterPro" id="IPR007969">
    <property type="entry name" value="DUF732"/>
</dbReference>
<dbReference type="AlphaFoldDB" id="A0A1Z4EFL1"/>
<organism evidence="1 2">
    <name type="scientific">Mycobacterium shigaense</name>
    <dbReference type="NCBI Taxonomy" id="722731"/>
    <lineage>
        <taxon>Bacteria</taxon>
        <taxon>Bacillati</taxon>
        <taxon>Actinomycetota</taxon>
        <taxon>Actinomycetes</taxon>
        <taxon>Mycobacteriales</taxon>
        <taxon>Mycobacteriaceae</taxon>
        <taxon>Mycobacterium</taxon>
        <taxon>Mycobacterium simiae complex</taxon>
    </lineage>
</organism>
<dbReference type="RefSeq" id="WP_096438559.1">
    <property type="nucleotide sequence ID" value="NZ_AP018164.1"/>
</dbReference>
<dbReference type="Proteomes" id="UP000217736">
    <property type="component" value="Chromosome"/>
</dbReference>
<name>A0A1Z4EFL1_9MYCO</name>
<proteinExistence type="predicted"/>
<dbReference type="EMBL" id="AP018164">
    <property type="protein sequence ID" value="BAX91757.1"/>
    <property type="molecule type" value="Genomic_DNA"/>
</dbReference>
<accession>A0A1Z4EFL1</accession>
<dbReference type="OrthoDB" id="4762356at2"/>
<gene>
    <name evidence="1" type="ORF">MSG_01603</name>
</gene>